<comment type="caution">
    <text evidence="2">The sequence shown here is derived from an EMBL/GenBank/DDBJ whole genome shotgun (WGS) entry which is preliminary data.</text>
</comment>
<keyword evidence="1" id="KW-0812">Transmembrane</keyword>
<sequence length="238" mass="23785">MSRPVSPPVLAVARSLEVVRRGAARITAAARGRYDAAPRWAHRLLRGVAGLLLAAAAAGAAVGLSLLTRRVGGAVVPVRVWGTAGLVQLAAGGVLALVLVTLDGEHRGDGRLDRHGAPPARGLRLVVGVVTVLAVIGAVLLAAGVAHAAGPAAPPPAPVPAVTDLNQVITNMRNWLIGILAGAATLFASVGGLRYMGANGDPAEVERAKGSFKAAGIGYALAILAPVLLTALRSVVGG</sequence>
<feature type="transmembrane region" description="Helical" evidence="1">
    <location>
        <begin position="48"/>
        <end position="68"/>
    </location>
</feature>
<dbReference type="Pfam" id="PF18895">
    <property type="entry name" value="T4SS_pilin"/>
    <property type="match status" value="1"/>
</dbReference>
<feature type="transmembrane region" description="Helical" evidence="1">
    <location>
        <begin position="80"/>
        <end position="102"/>
    </location>
</feature>
<feature type="transmembrane region" description="Helical" evidence="1">
    <location>
        <begin position="123"/>
        <end position="146"/>
    </location>
</feature>
<dbReference type="Proteomes" id="UP000032545">
    <property type="component" value="Unassembled WGS sequence"/>
</dbReference>
<dbReference type="AlphaFoldDB" id="A0A0D8BDD1"/>
<name>A0A0D8BDD1_9ACTN</name>
<protein>
    <submittedName>
        <fullName evidence="2">Uncharacterized protein</fullName>
    </submittedName>
</protein>
<feature type="transmembrane region" description="Helical" evidence="1">
    <location>
        <begin position="175"/>
        <end position="196"/>
    </location>
</feature>
<accession>A0A0D8BDD1</accession>
<dbReference type="EMBL" id="JYFN01000025">
    <property type="protein sequence ID" value="KJE22258.1"/>
    <property type="molecule type" value="Genomic_DNA"/>
</dbReference>
<organism evidence="2 3">
    <name type="scientific">Frankia torreyi</name>
    <dbReference type="NCBI Taxonomy" id="1856"/>
    <lineage>
        <taxon>Bacteria</taxon>
        <taxon>Bacillati</taxon>
        <taxon>Actinomycetota</taxon>
        <taxon>Actinomycetes</taxon>
        <taxon>Frankiales</taxon>
        <taxon>Frankiaceae</taxon>
        <taxon>Frankia</taxon>
    </lineage>
</organism>
<keyword evidence="1" id="KW-1133">Transmembrane helix</keyword>
<gene>
    <name evidence="2" type="ORF">FF36_03326</name>
</gene>
<reference evidence="2 3" key="2">
    <citation type="journal article" date="2016" name="Genome Announc.">
        <title>Permanent Draft Genome Sequences for Two Variants of Frankia sp. Strain CpI1, the First Frankia Strain Isolated from Root Nodules of Comptonia peregrina.</title>
        <authorList>
            <person name="Oshone R."/>
            <person name="Hurst S.G.IV."/>
            <person name="Abebe-Akele F."/>
            <person name="Simpson S."/>
            <person name="Morris K."/>
            <person name="Thomas W.K."/>
            <person name="Tisa L.S."/>
        </authorList>
    </citation>
    <scope>NUCLEOTIDE SEQUENCE [LARGE SCALE GENOMIC DNA]</scope>
    <source>
        <strain evidence="3">CpI1-S</strain>
    </source>
</reference>
<reference evidence="3" key="1">
    <citation type="submission" date="2015-02" db="EMBL/GenBank/DDBJ databases">
        <title>Draft Genome of Frankia sp. CpI1-S.</title>
        <authorList>
            <person name="Oshone R.T."/>
            <person name="Ngom M."/>
            <person name="Ghodhbane-Gtari F."/>
            <person name="Gtari M."/>
            <person name="Morris K."/>
            <person name="Thomas K."/>
            <person name="Sen A."/>
            <person name="Tisa L.S."/>
        </authorList>
    </citation>
    <scope>NUCLEOTIDE SEQUENCE [LARGE SCALE GENOMIC DNA]</scope>
    <source>
        <strain evidence="3">CpI1-S</strain>
    </source>
</reference>
<evidence type="ECO:0000313" key="3">
    <source>
        <dbReference type="Proteomes" id="UP000032545"/>
    </source>
</evidence>
<keyword evidence="3" id="KW-1185">Reference proteome</keyword>
<proteinExistence type="predicted"/>
<dbReference type="InterPro" id="IPR043993">
    <property type="entry name" value="T4SS_pilin"/>
</dbReference>
<keyword evidence="1" id="KW-0472">Membrane</keyword>
<dbReference type="RefSeq" id="WP_242422552.1">
    <property type="nucleotide sequence ID" value="NZ_JYFN01000025.1"/>
</dbReference>
<evidence type="ECO:0000256" key="1">
    <source>
        <dbReference type="SAM" id="Phobius"/>
    </source>
</evidence>
<feature type="transmembrane region" description="Helical" evidence="1">
    <location>
        <begin position="217"/>
        <end position="236"/>
    </location>
</feature>
<dbReference type="PATRIC" id="fig|1502723.3.peg.2753"/>
<evidence type="ECO:0000313" key="2">
    <source>
        <dbReference type="EMBL" id="KJE22258.1"/>
    </source>
</evidence>